<dbReference type="RefSeq" id="WP_076929345.1">
    <property type="nucleotide sequence ID" value="NZ_LT605205.1"/>
</dbReference>
<organism evidence="1 2">
    <name type="scientific">Proteiniphilum saccharofermentans</name>
    <dbReference type="NCBI Taxonomy" id="1642647"/>
    <lineage>
        <taxon>Bacteria</taxon>
        <taxon>Pseudomonadati</taxon>
        <taxon>Bacteroidota</taxon>
        <taxon>Bacteroidia</taxon>
        <taxon>Bacteroidales</taxon>
        <taxon>Dysgonomonadaceae</taxon>
        <taxon>Proteiniphilum</taxon>
    </lineage>
</organism>
<gene>
    <name evidence="1" type="ORF">PSM36_1000</name>
</gene>
<name>A0A1R3SU16_9BACT</name>
<dbReference type="PANTHER" id="PTHR33639">
    <property type="entry name" value="THIOL-DISULFIDE OXIDOREDUCTASE DCC"/>
    <property type="match status" value="1"/>
</dbReference>
<dbReference type="KEGG" id="psac:PSM36_1000"/>
<dbReference type="InterPro" id="IPR007263">
    <property type="entry name" value="DCC1-like"/>
</dbReference>
<dbReference type="AlphaFoldDB" id="A0A1R3SU16"/>
<dbReference type="Pfam" id="PF04134">
    <property type="entry name" value="DCC1-like"/>
    <property type="match status" value="1"/>
</dbReference>
<dbReference type="PANTHER" id="PTHR33639:SF2">
    <property type="entry name" value="DUF393 DOMAIN-CONTAINING PROTEIN"/>
    <property type="match status" value="1"/>
</dbReference>
<proteinExistence type="predicted"/>
<dbReference type="STRING" id="1642647.PSM36_1000"/>
<dbReference type="InterPro" id="IPR052927">
    <property type="entry name" value="DCC_oxidoreductase"/>
</dbReference>
<keyword evidence="2" id="KW-1185">Reference proteome</keyword>
<dbReference type="EMBL" id="LT605205">
    <property type="protein sequence ID" value="SCD19826.1"/>
    <property type="molecule type" value="Genomic_DNA"/>
</dbReference>
<dbReference type="GO" id="GO:0015035">
    <property type="term" value="F:protein-disulfide reductase activity"/>
    <property type="evidence" value="ECO:0007669"/>
    <property type="project" value="InterPro"/>
</dbReference>
<accession>A0A1R3SU16</accession>
<evidence type="ECO:0008006" key="3">
    <source>
        <dbReference type="Google" id="ProtNLM"/>
    </source>
</evidence>
<dbReference type="Proteomes" id="UP000187464">
    <property type="component" value="Chromosome I"/>
</dbReference>
<reference evidence="1 2" key="1">
    <citation type="submission" date="2016-08" db="EMBL/GenBank/DDBJ databases">
        <authorList>
            <person name="Seilhamer J.J."/>
        </authorList>
    </citation>
    <scope>NUCLEOTIDE SEQUENCE [LARGE SCALE GENOMIC DNA]</scope>
    <source>
        <strain evidence="1">M3/6</strain>
    </source>
</reference>
<evidence type="ECO:0000313" key="1">
    <source>
        <dbReference type="EMBL" id="SCD19826.1"/>
    </source>
</evidence>
<sequence length="143" mass="16824">MRPIIFYDGECDVCHRWVKWIIDRDAGRVFRFASLQSDFASDLFLHFNKKMTYNSIVIFKNETEFLTKSEAVSFIFSQLNAGSIFCKMLKVFPRFLSDIGYDCISAIRKKIKMRVCPVFNGEEKMLFLNDVDFPAWLSENYPL</sequence>
<protein>
    <recommendedName>
        <fullName evidence="3">DUF393 domain-containing protein</fullName>
    </recommendedName>
</protein>
<evidence type="ECO:0000313" key="2">
    <source>
        <dbReference type="Proteomes" id="UP000187464"/>
    </source>
</evidence>